<sequence length="219" mass="23945">MLFKENKQRSQPDRVASLNNKNLAMGYIMFYNCLKRGSSAPSGGESPRRAHSLGPSADRHTRALDSGAVSNRTQLGRWTVPCAGKMSGSAQNEEGGKEDGGEAGRDMYRPKSVSTVVRVLTVFAYLFSVSLAAILLSVYYVCVWKSPELPPLENARIGISARRGEQHEYLQNFTEHGAFDYLGARGCARLGRVGLAVPPPDRVTTRNNFPVTTDVPPKN</sequence>
<feature type="transmembrane region" description="Helical" evidence="2">
    <location>
        <begin position="115"/>
        <end position="141"/>
    </location>
</feature>
<dbReference type="Pfam" id="PF15018">
    <property type="entry name" value="InaF-motif"/>
    <property type="match status" value="1"/>
</dbReference>
<evidence type="ECO:0000313" key="3">
    <source>
        <dbReference type="EMBL" id="CAH2045283.1"/>
    </source>
</evidence>
<accession>A0ABN8I091</accession>
<evidence type="ECO:0000256" key="2">
    <source>
        <dbReference type="SAM" id="Phobius"/>
    </source>
</evidence>
<gene>
    <name evidence="3" type="ORF">IPOD504_LOCUS5005</name>
</gene>
<feature type="region of interest" description="Disordered" evidence="1">
    <location>
        <begin position="83"/>
        <end position="107"/>
    </location>
</feature>
<keyword evidence="2" id="KW-0472">Membrane</keyword>
<reference evidence="3" key="1">
    <citation type="submission" date="2022-03" db="EMBL/GenBank/DDBJ databases">
        <authorList>
            <person name="Martin H S."/>
        </authorList>
    </citation>
    <scope>NUCLEOTIDE SEQUENCE</scope>
</reference>
<dbReference type="Proteomes" id="UP000837857">
    <property type="component" value="Chromosome 16"/>
</dbReference>
<keyword evidence="2" id="KW-0812">Transmembrane</keyword>
<evidence type="ECO:0000256" key="1">
    <source>
        <dbReference type="SAM" id="MobiDB-lite"/>
    </source>
</evidence>
<organism evidence="3 4">
    <name type="scientific">Iphiclides podalirius</name>
    <name type="common">scarce swallowtail</name>
    <dbReference type="NCBI Taxonomy" id="110791"/>
    <lineage>
        <taxon>Eukaryota</taxon>
        <taxon>Metazoa</taxon>
        <taxon>Ecdysozoa</taxon>
        <taxon>Arthropoda</taxon>
        <taxon>Hexapoda</taxon>
        <taxon>Insecta</taxon>
        <taxon>Pterygota</taxon>
        <taxon>Neoptera</taxon>
        <taxon>Endopterygota</taxon>
        <taxon>Lepidoptera</taxon>
        <taxon>Glossata</taxon>
        <taxon>Ditrysia</taxon>
        <taxon>Papilionoidea</taxon>
        <taxon>Papilionidae</taxon>
        <taxon>Papilioninae</taxon>
        <taxon>Iphiclides</taxon>
    </lineage>
</organism>
<feature type="non-terminal residue" evidence="3">
    <location>
        <position position="219"/>
    </location>
</feature>
<keyword evidence="2" id="KW-1133">Transmembrane helix</keyword>
<feature type="region of interest" description="Disordered" evidence="1">
    <location>
        <begin position="40"/>
        <end position="68"/>
    </location>
</feature>
<evidence type="ECO:0008006" key="5">
    <source>
        <dbReference type="Google" id="ProtNLM"/>
    </source>
</evidence>
<evidence type="ECO:0000313" key="4">
    <source>
        <dbReference type="Proteomes" id="UP000837857"/>
    </source>
</evidence>
<dbReference type="InterPro" id="IPR029162">
    <property type="entry name" value="InaF-motif"/>
</dbReference>
<feature type="compositionally biased region" description="Basic and acidic residues" evidence="1">
    <location>
        <begin position="94"/>
        <end position="107"/>
    </location>
</feature>
<dbReference type="PANTHER" id="PTHR34929:SF1">
    <property type="entry name" value="INAF MOTIF CONTAINING 2"/>
    <property type="match status" value="1"/>
</dbReference>
<name>A0ABN8I091_9NEOP</name>
<dbReference type="PANTHER" id="PTHR34929">
    <property type="entry name" value="ZGC:153157"/>
    <property type="match status" value="1"/>
</dbReference>
<keyword evidence="4" id="KW-1185">Reference proteome</keyword>
<dbReference type="EMBL" id="OW152828">
    <property type="protein sequence ID" value="CAH2045283.1"/>
    <property type="molecule type" value="Genomic_DNA"/>
</dbReference>
<protein>
    <recommendedName>
        <fullName evidence="5">Transmembrane protein INAFM2</fullName>
    </recommendedName>
</protein>
<proteinExistence type="predicted"/>